<keyword evidence="3" id="KW-1185">Reference proteome</keyword>
<proteinExistence type="predicted"/>
<gene>
    <name evidence="2" type="ORF">GCM10022276_20780</name>
</gene>
<reference evidence="3" key="1">
    <citation type="journal article" date="2019" name="Int. J. Syst. Evol. Microbiol.">
        <title>The Global Catalogue of Microorganisms (GCM) 10K type strain sequencing project: providing services to taxonomists for standard genome sequencing and annotation.</title>
        <authorList>
            <consortium name="The Broad Institute Genomics Platform"/>
            <consortium name="The Broad Institute Genome Sequencing Center for Infectious Disease"/>
            <person name="Wu L."/>
            <person name="Ma J."/>
        </authorList>
    </citation>
    <scope>NUCLEOTIDE SEQUENCE [LARGE SCALE GENOMIC DNA]</scope>
    <source>
        <strain evidence="3">JCM 17543</strain>
    </source>
</reference>
<sequence length="228" mass="25225">MTQSVLLVAVTALLTWLVMKWFRSAPDRPKPLSAQESEAERAKDVGTRLDGARDRASDVEVERNRLALAKAVKAALWVTDARLNAAVPELLRMAQLWAGKSDARGEKWTPPNGVTDIEGLDHPAKPWASWSFDGHHWRIDALLQPSALPEEIEGDVGTYKVLVDRQLVLDMTISTEDPQLLWVDALTVGPWVSDLLAFSGARTSDAKARSSARSATKNQKRADNIHWS</sequence>
<feature type="compositionally biased region" description="Basic and acidic residues" evidence="1">
    <location>
        <begin position="38"/>
        <end position="51"/>
    </location>
</feature>
<evidence type="ECO:0000313" key="2">
    <source>
        <dbReference type="EMBL" id="GAA3901891.1"/>
    </source>
</evidence>
<evidence type="ECO:0000256" key="1">
    <source>
        <dbReference type="SAM" id="MobiDB-lite"/>
    </source>
</evidence>
<evidence type="ECO:0000313" key="3">
    <source>
        <dbReference type="Proteomes" id="UP001500827"/>
    </source>
</evidence>
<dbReference type="EMBL" id="BAABBM010000001">
    <property type="protein sequence ID" value="GAA3901891.1"/>
    <property type="molecule type" value="Genomic_DNA"/>
</dbReference>
<protein>
    <submittedName>
        <fullName evidence="2">Uncharacterized protein</fullName>
    </submittedName>
</protein>
<comment type="caution">
    <text evidence="2">The sequence shown here is derived from an EMBL/GenBank/DDBJ whole genome shotgun (WGS) entry which is preliminary data.</text>
</comment>
<accession>A0ABP7LIT0</accession>
<feature type="region of interest" description="Disordered" evidence="1">
    <location>
        <begin position="27"/>
        <end position="51"/>
    </location>
</feature>
<dbReference type="RefSeq" id="WP_344699617.1">
    <property type="nucleotide sequence ID" value="NZ_BAABBM010000001.1"/>
</dbReference>
<feature type="region of interest" description="Disordered" evidence="1">
    <location>
        <begin position="207"/>
        <end position="228"/>
    </location>
</feature>
<name>A0ABP7LIT0_9SPHN</name>
<dbReference type="Proteomes" id="UP001500827">
    <property type="component" value="Unassembled WGS sequence"/>
</dbReference>
<organism evidence="2 3">
    <name type="scientific">Sphingomonas limnosediminicola</name>
    <dbReference type="NCBI Taxonomy" id="940133"/>
    <lineage>
        <taxon>Bacteria</taxon>
        <taxon>Pseudomonadati</taxon>
        <taxon>Pseudomonadota</taxon>
        <taxon>Alphaproteobacteria</taxon>
        <taxon>Sphingomonadales</taxon>
        <taxon>Sphingomonadaceae</taxon>
        <taxon>Sphingomonas</taxon>
    </lineage>
</organism>